<dbReference type="Pfam" id="PF14200">
    <property type="entry name" value="RicinB_lectin_2"/>
    <property type="match status" value="3"/>
</dbReference>
<proteinExistence type="predicted"/>
<dbReference type="CDD" id="cd00161">
    <property type="entry name" value="beta-trefoil_Ricin-like"/>
    <property type="match status" value="2"/>
</dbReference>
<dbReference type="InterPro" id="IPR028994">
    <property type="entry name" value="Integrin_alpha_N"/>
</dbReference>
<evidence type="ECO:0000259" key="3">
    <source>
        <dbReference type="SMART" id="SM00458"/>
    </source>
</evidence>
<sequence>MPPSRRLLPGLLSLLLAVPLIASVQGDPPPAAAQPAKFTRPLTPEVKATDEAARTGRRVEVADWRNETSEVYVNPNGSKTMTSHAIPVRVRKGAGWTKPDASLRRQPDGTVQPVAAAMPLILSGGGDKTLLRIGKPGSRVTMGWPNKLPAPRIAGDIATYPEVYRGVDLQIKVAVDNFSYLLVVKNRTAALTDALRALRTPFVGDGLRLSVRPDGSTTAVNPVGEQLFTAPPPMMWDSTPATPRQAKVGIKLKAGVLELTPHRSLLTDPKAKFPIYIDPSLSGQKAGWLHVNVKMGGQTGWGYDTGQGAKVGLAYEDPKRNMYRSMFLMNLTNGAQTIAGSTISEAIFSITLDHSPTGSGTPVDLWHLNDFTTSTYIDWTNNEGFWHERVNTKDAESWPPPEDKGVKFDSTPRIVQLVQEAADARKTTIGFGLRAPDEGNQNQWKKFKFDTAVLSITYNTAPKEPKSLNMIRPRPCGTAAAPTPIGTRTPQFSAVANDPDTGDGVTTTLEIANAANTVVYSSSVGPTATGAAFSWAEVPAGKLNENEVYRYRAFTRDAIVAGPATKDCYFVIDSISPNVPSISSTDFPDSVRRTPAYKTGTVTFRPASGQEGEVAEYVYGFLSDKLAMRVKAEGGVATVPITLTPSVETGSSDRTLYVAAVDKAGNQSELTESWTLRAQTGGVAPAPVRNDSNGDGRADLNAIFDQGFGRTAIWSMPSAGANFHTGVMEWDTSEGGSFALTRTRAVQGDWNKDGRADMALLREGAGRQIWLYKLISEGNRYDAMDASWTSGANGWPLSTARVISGDVDGDKASDIVVQNATLNGGFEVLVFRAATNFTAPVKWLTSEATNQWTRSTPLLADLNGDGKADFVSMRNLDGCRTSVETFTSSGTAFAAPTTAYDSGAGAYCWEKSKAAVADPDGDGREDIVAMYDDSSSSTSLQVFKPAGTTLTRSTWWSISNNDLDLSKTSLSVGDYNGDKKDDVALLYAGGTTPGLRQAFTQLSTGTAFGARQQTWTGQVDAVTGPKFELEHRAYDLVSKNSNKCLNVEGATVDNGARYIQYQCLPVDLNARFRLDAIAGSDQYSARPMHSMKCADVANFGPQDGAQLIQYPCGGGTGEPTANQQLTIEYVEGTSYDTVVQVRFAHSGKCATVTPDPAKNVTIFDDFAPIQQQTCGQLSTQQWTVRPSYNQTQLGESGNARYRIEAATSHNVLDIANCAASDDIRMWDWVPGSPCQSWKVESLGDDVYKIVDPSSNRALDIRGCSKLLKGYLIAFPSNKSECQRWRIEPSADGSYAVTSVSTGLAMDVDSCNPAAGTDVITWSYHGGLCQRWYFIKQ</sequence>
<name>A0A4R4ZWC4_9ACTN</name>
<dbReference type="SUPFAM" id="SSF69318">
    <property type="entry name" value="Integrin alpha N-terminal domain"/>
    <property type="match status" value="1"/>
</dbReference>
<dbReference type="OrthoDB" id="9762066at2"/>
<evidence type="ECO:0000256" key="1">
    <source>
        <dbReference type="ARBA" id="ARBA00022729"/>
    </source>
</evidence>
<dbReference type="SMART" id="SM00458">
    <property type="entry name" value="RICIN"/>
    <property type="match status" value="2"/>
</dbReference>
<dbReference type="SUPFAM" id="SSF50370">
    <property type="entry name" value="Ricin B-like lectins"/>
    <property type="match status" value="2"/>
</dbReference>
<dbReference type="InterPro" id="IPR035992">
    <property type="entry name" value="Ricin_B-like_lectins"/>
</dbReference>
<keyword evidence="5" id="KW-1185">Reference proteome</keyword>
<reference evidence="4 5" key="1">
    <citation type="submission" date="2019-03" db="EMBL/GenBank/DDBJ databases">
        <title>Draft genome sequences of novel Actinobacteria.</title>
        <authorList>
            <person name="Sahin N."/>
            <person name="Ay H."/>
            <person name="Saygin H."/>
        </authorList>
    </citation>
    <scope>NUCLEOTIDE SEQUENCE [LARGE SCALE GENOMIC DNA]</scope>
    <source>
        <strain evidence="4 5">JCM 13523</strain>
    </source>
</reference>
<dbReference type="InterPro" id="IPR013517">
    <property type="entry name" value="FG-GAP"/>
</dbReference>
<dbReference type="PROSITE" id="PS50231">
    <property type="entry name" value="RICIN_B_LECTIN"/>
    <property type="match status" value="2"/>
</dbReference>
<protein>
    <recommendedName>
        <fullName evidence="3">Ricin B lectin domain-containing protein</fullName>
    </recommendedName>
</protein>
<dbReference type="Gene3D" id="2.80.10.50">
    <property type="match status" value="2"/>
</dbReference>
<dbReference type="EMBL" id="SMKX01000004">
    <property type="protein sequence ID" value="TDD62850.1"/>
    <property type="molecule type" value="Genomic_DNA"/>
</dbReference>
<feature type="chain" id="PRO_5038961935" description="Ricin B lectin domain-containing protein" evidence="2">
    <location>
        <begin position="23"/>
        <end position="1336"/>
    </location>
</feature>
<gene>
    <name evidence="4" type="ORF">E1263_02240</name>
</gene>
<evidence type="ECO:0000313" key="5">
    <source>
        <dbReference type="Proteomes" id="UP000295124"/>
    </source>
</evidence>
<keyword evidence="1 2" id="KW-0732">Signal</keyword>
<dbReference type="Pfam" id="PF13517">
    <property type="entry name" value="FG-GAP_3"/>
    <property type="match status" value="2"/>
</dbReference>
<dbReference type="Gene3D" id="2.40.128.340">
    <property type="match status" value="3"/>
</dbReference>
<dbReference type="Proteomes" id="UP000295124">
    <property type="component" value="Unassembled WGS sequence"/>
</dbReference>
<feature type="signal peptide" evidence="2">
    <location>
        <begin position="1"/>
        <end position="22"/>
    </location>
</feature>
<organism evidence="4 5">
    <name type="scientific">Kribbella antibiotica</name>
    <dbReference type="NCBI Taxonomy" id="190195"/>
    <lineage>
        <taxon>Bacteria</taxon>
        <taxon>Bacillati</taxon>
        <taxon>Actinomycetota</taxon>
        <taxon>Actinomycetes</taxon>
        <taxon>Propionibacteriales</taxon>
        <taxon>Kribbellaceae</taxon>
        <taxon>Kribbella</taxon>
    </lineage>
</organism>
<dbReference type="InterPro" id="IPR000772">
    <property type="entry name" value="Ricin_B_lectin"/>
</dbReference>
<accession>A0A4R4ZWC4</accession>
<feature type="domain" description="Ricin B lectin" evidence="3">
    <location>
        <begin position="1198"/>
        <end position="1334"/>
    </location>
</feature>
<feature type="domain" description="Ricin B lectin" evidence="3">
    <location>
        <begin position="1032"/>
        <end position="1185"/>
    </location>
</feature>
<dbReference type="RefSeq" id="WP_132164783.1">
    <property type="nucleotide sequence ID" value="NZ_SMKX01000004.1"/>
</dbReference>
<evidence type="ECO:0000313" key="4">
    <source>
        <dbReference type="EMBL" id="TDD62850.1"/>
    </source>
</evidence>
<evidence type="ECO:0000256" key="2">
    <source>
        <dbReference type="SAM" id="SignalP"/>
    </source>
</evidence>
<comment type="caution">
    <text evidence="4">The sequence shown here is derived from an EMBL/GenBank/DDBJ whole genome shotgun (WGS) entry which is preliminary data.</text>
</comment>